<name>A0AA96RF98_9BACL</name>
<dbReference type="InterPro" id="IPR039425">
    <property type="entry name" value="RNA_pol_sigma-70-like"/>
</dbReference>
<dbReference type="InterPro" id="IPR013324">
    <property type="entry name" value="RNA_pol_sigma_r3/r4-like"/>
</dbReference>
<dbReference type="KEGG" id="paun:MJA45_27135"/>
<dbReference type="CDD" id="cd06171">
    <property type="entry name" value="Sigma70_r4"/>
    <property type="match status" value="1"/>
</dbReference>
<feature type="domain" description="RNA polymerase sigma-70 region 2" evidence="5">
    <location>
        <begin position="22"/>
        <end position="90"/>
    </location>
</feature>
<evidence type="ECO:0000313" key="8">
    <source>
        <dbReference type="Proteomes" id="UP001305702"/>
    </source>
</evidence>
<keyword evidence="3" id="KW-0731">Sigma factor</keyword>
<dbReference type="Gene3D" id="1.10.10.10">
    <property type="entry name" value="Winged helix-like DNA-binding domain superfamily/Winged helix DNA-binding domain"/>
    <property type="match status" value="1"/>
</dbReference>
<dbReference type="InterPro" id="IPR036388">
    <property type="entry name" value="WH-like_DNA-bd_sf"/>
</dbReference>
<reference evidence="7 8" key="1">
    <citation type="submission" date="2022-02" db="EMBL/GenBank/DDBJ databases">
        <title>Paenibacillus sp. MBLB1776 Whole Genome Shotgun Sequencing.</title>
        <authorList>
            <person name="Hwang C.Y."/>
            <person name="Cho E.-S."/>
            <person name="Seo M.-J."/>
        </authorList>
    </citation>
    <scope>NUCLEOTIDE SEQUENCE [LARGE SCALE GENOMIC DNA]</scope>
    <source>
        <strain evidence="7 8">MBLB1776</strain>
    </source>
</reference>
<evidence type="ECO:0000259" key="6">
    <source>
        <dbReference type="Pfam" id="PF08281"/>
    </source>
</evidence>
<dbReference type="GO" id="GO:0016987">
    <property type="term" value="F:sigma factor activity"/>
    <property type="evidence" value="ECO:0007669"/>
    <property type="project" value="UniProtKB-KW"/>
</dbReference>
<evidence type="ECO:0000256" key="1">
    <source>
        <dbReference type="ARBA" id="ARBA00010641"/>
    </source>
</evidence>
<dbReference type="InterPro" id="IPR014284">
    <property type="entry name" value="RNA_pol_sigma-70_dom"/>
</dbReference>
<sequence>MSPSLSDIKLARRGDKEAFARLIRTLELSLYGVARSMLRRDEDCADAIQETILKAWNALPSLKEPAYFKTWLCRILINECRRLMRRDSRTVAVDEIPAEAFSTDAYENIDLRKAVDRLEETLRLVVTLHYYEDMPLKEIAELLEAPEGTIKSRLHRARQLLAEWLEGPEERKMTYEPC</sequence>
<keyword evidence="8" id="KW-1185">Reference proteome</keyword>
<feature type="domain" description="RNA polymerase sigma factor 70 region 4 type 2" evidence="6">
    <location>
        <begin position="111"/>
        <end position="161"/>
    </location>
</feature>
<dbReference type="NCBIfam" id="TIGR02937">
    <property type="entry name" value="sigma70-ECF"/>
    <property type="match status" value="1"/>
</dbReference>
<evidence type="ECO:0000259" key="5">
    <source>
        <dbReference type="Pfam" id="PF04542"/>
    </source>
</evidence>
<evidence type="ECO:0000256" key="3">
    <source>
        <dbReference type="ARBA" id="ARBA00023082"/>
    </source>
</evidence>
<dbReference type="Pfam" id="PF04542">
    <property type="entry name" value="Sigma70_r2"/>
    <property type="match status" value="1"/>
</dbReference>
<evidence type="ECO:0000256" key="2">
    <source>
        <dbReference type="ARBA" id="ARBA00023015"/>
    </source>
</evidence>
<gene>
    <name evidence="7" type="ORF">MJA45_27135</name>
</gene>
<dbReference type="PANTHER" id="PTHR43133">
    <property type="entry name" value="RNA POLYMERASE ECF-TYPE SIGMA FACTO"/>
    <property type="match status" value="1"/>
</dbReference>
<dbReference type="Pfam" id="PF08281">
    <property type="entry name" value="Sigma70_r4_2"/>
    <property type="match status" value="1"/>
</dbReference>
<dbReference type="SUPFAM" id="SSF88946">
    <property type="entry name" value="Sigma2 domain of RNA polymerase sigma factors"/>
    <property type="match status" value="1"/>
</dbReference>
<accession>A0AA96RF98</accession>
<dbReference type="InterPro" id="IPR013325">
    <property type="entry name" value="RNA_pol_sigma_r2"/>
</dbReference>
<dbReference type="AlphaFoldDB" id="A0AA96RF98"/>
<comment type="similarity">
    <text evidence="1">Belongs to the sigma-70 factor family. ECF subfamily.</text>
</comment>
<organism evidence="7 8">
    <name type="scientific">Paenibacillus aurantius</name>
    <dbReference type="NCBI Taxonomy" id="2918900"/>
    <lineage>
        <taxon>Bacteria</taxon>
        <taxon>Bacillati</taxon>
        <taxon>Bacillota</taxon>
        <taxon>Bacilli</taxon>
        <taxon>Bacillales</taxon>
        <taxon>Paenibacillaceae</taxon>
        <taxon>Paenibacillus</taxon>
    </lineage>
</organism>
<dbReference type="EMBL" id="CP130318">
    <property type="protein sequence ID" value="WNQ11231.1"/>
    <property type="molecule type" value="Genomic_DNA"/>
</dbReference>
<keyword evidence="4" id="KW-0804">Transcription</keyword>
<dbReference type="InterPro" id="IPR013249">
    <property type="entry name" value="RNA_pol_sigma70_r4_t2"/>
</dbReference>
<dbReference type="GO" id="GO:0006352">
    <property type="term" value="P:DNA-templated transcription initiation"/>
    <property type="evidence" value="ECO:0007669"/>
    <property type="project" value="InterPro"/>
</dbReference>
<protein>
    <submittedName>
        <fullName evidence="7">Sigma-70 family RNA polymerase sigma factor</fullName>
    </submittedName>
</protein>
<proteinExistence type="inferred from homology"/>
<dbReference type="InterPro" id="IPR007627">
    <property type="entry name" value="RNA_pol_sigma70_r2"/>
</dbReference>
<dbReference type="Proteomes" id="UP001305702">
    <property type="component" value="Chromosome"/>
</dbReference>
<dbReference type="RefSeq" id="WP_315605007.1">
    <property type="nucleotide sequence ID" value="NZ_CP130318.1"/>
</dbReference>
<dbReference type="Gene3D" id="1.10.1740.10">
    <property type="match status" value="1"/>
</dbReference>
<evidence type="ECO:0000313" key="7">
    <source>
        <dbReference type="EMBL" id="WNQ11231.1"/>
    </source>
</evidence>
<keyword evidence="2" id="KW-0805">Transcription regulation</keyword>
<evidence type="ECO:0000256" key="4">
    <source>
        <dbReference type="ARBA" id="ARBA00023163"/>
    </source>
</evidence>
<dbReference type="PANTHER" id="PTHR43133:SF51">
    <property type="entry name" value="RNA POLYMERASE SIGMA FACTOR"/>
    <property type="match status" value="1"/>
</dbReference>
<dbReference type="SUPFAM" id="SSF88659">
    <property type="entry name" value="Sigma3 and sigma4 domains of RNA polymerase sigma factors"/>
    <property type="match status" value="1"/>
</dbReference>
<dbReference type="GO" id="GO:0003677">
    <property type="term" value="F:DNA binding"/>
    <property type="evidence" value="ECO:0007669"/>
    <property type="project" value="InterPro"/>
</dbReference>